<name>A0A3N0BNL0_9SPHI</name>
<reference evidence="1 2" key="1">
    <citation type="submission" date="2018-10" db="EMBL/GenBank/DDBJ databases">
        <title>Genome sequencing of Pedobacter jejuensis TNB23.</title>
        <authorList>
            <person name="Cho Y.-J."/>
            <person name="Cho A."/>
            <person name="Kim O.-S."/>
        </authorList>
    </citation>
    <scope>NUCLEOTIDE SEQUENCE [LARGE SCALE GENOMIC DNA]</scope>
    <source>
        <strain evidence="1 2">TNB23</strain>
    </source>
</reference>
<gene>
    <name evidence="1" type="ORF">D7004_19200</name>
</gene>
<comment type="caution">
    <text evidence="1">The sequence shown here is derived from an EMBL/GenBank/DDBJ whole genome shotgun (WGS) entry which is preliminary data.</text>
</comment>
<organism evidence="1 2">
    <name type="scientific">Pedobacter jejuensis</name>
    <dbReference type="NCBI Taxonomy" id="1268550"/>
    <lineage>
        <taxon>Bacteria</taxon>
        <taxon>Pseudomonadati</taxon>
        <taxon>Bacteroidota</taxon>
        <taxon>Sphingobacteriia</taxon>
        <taxon>Sphingobacteriales</taxon>
        <taxon>Sphingobacteriaceae</taxon>
        <taxon>Pedobacter</taxon>
    </lineage>
</organism>
<keyword evidence="2" id="KW-1185">Reference proteome</keyword>
<dbReference type="EMBL" id="RBEE01000044">
    <property type="protein sequence ID" value="RNL50322.1"/>
    <property type="molecule type" value="Genomic_DNA"/>
</dbReference>
<protein>
    <submittedName>
        <fullName evidence="1">Uncharacterized protein</fullName>
    </submittedName>
</protein>
<evidence type="ECO:0000313" key="1">
    <source>
        <dbReference type="EMBL" id="RNL50322.1"/>
    </source>
</evidence>
<dbReference type="AlphaFoldDB" id="A0A3N0BNL0"/>
<sequence>MLVCKQTWLAIRMGRSMQNCTSLFRNQQEKIDFDKVLYHADMGNVATPVYVAFLIKDRLENNQLTLEKG</sequence>
<dbReference type="RefSeq" id="WP_123207432.1">
    <property type="nucleotide sequence ID" value="NZ_RBEE01000044.1"/>
</dbReference>
<dbReference type="Proteomes" id="UP000274046">
    <property type="component" value="Unassembled WGS sequence"/>
</dbReference>
<proteinExistence type="predicted"/>
<evidence type="ECO:0000313" key="2">
    <source>
        <dbReference type="Proteomes" id="UP000274046"/>
    </source>
</evidence>
<accession>A0A3N0BNL0</accession>